<dbReference type="Proteomes" id="UP000298127">
    <property type="component" value="Unassembled WGS sequence"/>
</dbReference>
<evidence type="ECO:0000313" key="8">
    <source>
        <dbReference type="EMBL" id="TFV94961.1"/>
    </source>
</evidence>
<keyword evidence="4 6" id="KW-1133">Transmembrane helix</keyword>
<dbReference type="InterPro" id="IPR051401">
    <property type="entry name" value="GtrA_CellWall_Glycosyl"/>
</dbReference>
<proteinExistence type="inferred from homology"/>
<evidence type="ECO:0000313" key="9">
    <source>
        <dbReference type="Proteomes" id="UP000298127"/>
    </source>
</evidence>
<dbReference type="GO" id="GO:0005886">
    <property type="term" value="C:plasma membrane"/>
    <property type="evidence" value="ECO:0007669"/>
    <property type="project" value="TreeGrafter"/>
</dbReference>
<protein>
    <submittedName>
        <fullName evidence="8">GtrA family protein</fullName>
    </submittedName>
</protein>
<sequence length="170" mass="18437">MTTTTTGGWRVLASQLARFGAVGAVGFLVDVGVFNLLRATVLSPEEVHTGPLIAKVISTVLAIFVNWMGNRYWTFADRRSTSTTREGIEFFVVSIIGMVIGLACLWLSHYVLGFTSVLADNISSNVIGLALGAAFRFFAYRLWVFAPHRTSPTAASLLPAAPDDRLVGER</sequence>
<comment type="similarity">
    <text evidence="2">Belongs to the GtrA family.</text>
</comment>
<dbReference type="PANTHER" id="PTHR38459:SF1">
    <property type="entry name" value="PROPHAGE BACTOPRENOL-LINKED GLUCOSE TRANSLOCASE HOMOLOG"/>
    <property type="match status" value="1"/>
</dbReference>
<dbReference type="Pfam" id="PF04138">
    <property type="entry name" value="GtrA_DPMS_TM"/>
    <property type="match status" value="1"/>
</dbReference>
<feature type="domain" description="GtrA/DPMS transmembrane" evidence="7">
    <location>
        <begin position="18"/>
        <end position="145"/>
    </location>
</feature>
<evidence type="ECO:0000256" key="3">
    <source>
        <dbReference type="ARBA" id="ARBA00022692"/>
    </source>
</evidence>
<feature type="transmembrane region" description="Helical" evidence="6">
    <location>
        <begin position="49"/>
        <end position="69"/>
    </location>
</feature>
<feature type="transmembrane region" description="Helical" evidence="6">
    <location>
        <begin position="16"/>
        <end position="37"/>
    </location>
</feature>
<reference evidence="8 9" key="1">
    <citation type="journal article" date="2018" name="J. Microbiol.">
        <title>Leifsonia flava sp. nov., a novel actinobacterium isolated from the rhizosphere of Aquilegia viridiflora.</title>
        <authorList>
            <person name="Cai Y."/>
            <person name="Tao W.Z."/>
            <person name="Ma Y.J."/>
            <person name="Cheng J."/>
            <person name="Zhang M.Y."/>
            <person name="Zhang Y.X."/>
        </authorList>
    </citation>
    <scope>NUCLEOTIDE SEQUENCE [LARGE SCALE GENOMIC DNA]</scope>
    <source>
        <strain evidence="8 9">SYP-B2174</strain>
    </source>
</reference>
<comment type="subcellular location">
    <subcellularLocation>
        <location evidence="1">Membrane</location>
        <topology evidence="1">Multi-pass membrane protein</topology>
    </subcellularLocation>
</comment>
<evidence type="ECO:0000256" key="2">
    <source>
        <dbReference type="ARBA" id="ARBA00009399"/>
    </source>
</evidence>
<evidence type="ECO:0000256" key="6">
    <source>
        <dbReference type="SAM" id="Phobius"/>
    </source>
</evidence>
<keyword evidence="9" id="KW-1185">Reference proteome</keyword>
<accession>A0A4Y9QQT8</accession>
<feature type="transmembrane region" description="Helical" evidence="6">
    <location>
        <begin position="122"/>
        <end position="139"/>
    </location>
</feature>
<evidence type="ECO:0000256" key="4">
    <source>
        <dbReference type="ARBA" id="ARBA00022989"/>
    </source>
</evidence>
<comment type="caution">
    <text evidence="8">The sequence shown here is derived from an EMBL/GenBank/DDBJ whole genome shotgun (WGS) entry which is preliminary data.</text>
</comment>
<dbReference type="AlphaFoldDB" id="A0A4Y9QQT8"/>
<dbReference type="InterPro" id="IPR007267">
    <property type="entry name" value="GtrA_DPMS_TM"/>
</dbReference>
<dbReference type="RefSeq" id="WP_135121560.1">
    <property type="nucleotide sequence ID" value="NZ_SPQZ01000008.1"/>
</dbReference>
<name>A0A4Y9QQT8_9MICO</name>
<evidence type="ECO:0000256" key="5">
    <source>
        <dbReference type="ARBA" id="ARBA00023136"/>
    </source>
</evidence>
<keyword evidence="3 6" id="KW-0812">Transmembrane</keyword>
<feature type="transmembrane region" description="Helical" evidence="6">
    <location>
        <begin position="90"/>
        <end position="110"/>
    </location>
</feature>
<keyword evidence="5 6" id="KW-0472">Membrane</keyword>
<evidence type="ECO:0000256" key="1">
    <source>
        <dbReference type="ARBA" id="ARBA00004141"/>
    </source>
</evidence>
<dbReference type="PANTHER" id="PTHR38459">
    <property type="entry name" value="PROPHAGE BACTOPRENOL-LINKED GLUCOSE TRANSLOCASE HOMOLOG"/>
    <property type="match status" value="1"/>
</dbReference>
<evidence type="ECO:0000259" key="7">
    <source>
        <dbReference type="Pfam" id="PF04138"/>
    </source>
</evidence>
<organism evidence="8 9">
    <name type="scientific">Orlajensenia leifsoniae</name>
    <dbReference type="NCBI Taxonomy" id="2561933"/>
    <lineage>
        <taxon>Bacteria</taxon>
        <taxon>Bacillati</taxon>
        <taxon>Actinomycetota</taxon>
        <taxon>Actinomycetes</taxon>
        <taxon>Micrococcales</taxon>
        <taxon>Microbacteriaceae</taxon>
        <taxon>Orlajensenia</taxon>
    </lineage>
</organism>
<dbReference type="EMBL" id="SPQZ01000008">
    <property type="protein sequence ID" value="TFV94961.1"/>
    <property type="molecule type" value="Genomic_DNA"/>
</dbReference>
<gene>
    <name evidence="8" type="ORF">E4M00_16370</name>
</gene>
<dbReference type="GO" id="GO:0000271">
    <property type="term" value="P:polysaccharide biosynthetic process"/>
    <property type="evidence" value="ECO:0007669"/>
    <property type="project" value="InterPro"/>
</dbReference>